<name>A0ABY8I833_9BURK</name>
<evidence type="ECO:0000256" key="1">
    <source>
        <dbReference type="SAM" id="Phobius"/>
    </source>
</evidence>
<dbReference type="Proteomes" id="UP001219584">
    <property type="component" value="Chromosome"/>
</dbReference>
<feature type="transmembrane region" description="Helical" evidence="1">
    <location>
        <begin position="131"/>
        <end position="152"/>
    </location>
</feature>
<dbReference type="EMBL" id="CP121464">
    <property type="protein sequence ID" value="WFR81094.1"/>
    <property type="molecule type" value="Genomic_DNA"/>
</dbReference>
<feature type="transmembrane region" description="Helical" evidence="1">
    <location>
        <begin position="63"/>
        <end position="82"/>
    </location>
</feature>
<keyword evidence="1" id="KW-0472">Membrane</keyword>
<reference evidence="2 3" key="1">
    <citation type="submission" date="2023-04" db="EMBL/GenBank/DDBJ databases">
        <title>Nanopore sequencing of Janthinobacterium from water.</title>
        <authorList>
            <person name="Ciuchcinski K."/>
            <person name="Rokowska A."/>
            <person name="Dziewit L."/>
        </authorList>
    </citation>
    <scope>NUCLEOTIDE SEQUENCE [LARGE SCALE GENOMIC DNA]</scope>
    <source>
        <strain evidence="2 3">DEMB2</strain>
    </source>
</reference>
<feature type="transmembrane region" description="Helical" evidence="1">
    <location>
        <begin position="102"/>
        <end position="125"/>
    </location>
</feature>
<keyword evidence="1" id="KW-0812">Transmembrane</keyword>
<accession>A0ABY8I833</accession>
<keyword evidence="1" id="KW-1133">Transmembrane helix</keyword>
<dbReference type="RefSeq" id="WP_278318045.1">
    <property type="nucleotide sequence ID" value="NZ_CP121464.1"/>
</dbReference>
<gene>
    <name evidence="2" type="ORF">P9875_07975</name>
</gene>
<feature type="transmembrane region" description="Helical" evidence="1">
    <location>
        <begin position="18"/>
        <end position="37"/>
    </location>
</feature>
<proteinExistence type="predicted"/>
<keyword evidence="3" id="KW-1185">Reference proteome</keyword>
<sequence length="264" mass="29976">MLKKYTIKEWLSLFLKEWILPTSGKAFAIFTIATILFNEIQNSPTTPQLNEEIENLYKTSNSVTFQIFIISSAVLLIFSILAKKFSKGDDGLLDKIAKKQRYLAIAINSLLGVILLPLVFAITIFEKSGHPMGQLAILAIIYVLLSAVFHWLSIEDMHPYAGILYVISPLSGISSPDFRHITQTRLEHHISYCKGSGPVSILSETNDNQITLFVPILRVPNTFTPKELDFWTIFIDRIESEWTLNNIHYKRIISPTIKLPLRAI</sequence>
<evidence type="ECO:0000313" key="3">
    <source>
        <dbReference type="Proteomes" id="UP001219584"/>
    </source>
</evidence>
<organism evidence="2 3">
    <name type="scientific">Janthinobacterium rivuli</name>
    <dbReference type="NCBI Taxonomy" id="2751478"/>
    <lineage>
        <taxon>Bacteria</taxon>
        <taxon>Pseudomonadati</taxon>
        <taxon>Pseudomonadota</taxon>
        <taxon>Betaproteobacteria</taxon>
        <taxon>Burkholderiales</taxon>
        <taxon>Oxalobacteraceae</taxon>
        <taxon>Janthinobacterium</taxon>
    </lineage>
</organism>
<evidence type="ECO:0008006" key="4">
    <source>
        <dbReference type="Google" id="ProtNLM"/>
    </source>
</evidence>
<evidence type="ECO:0000313" key="2">
    <source>
        <dbReference type="EMBL" id="WFR81094.1"/>
    </source>
</evidence>
<protein>
    <recommendedName>
        <fullName evidence="4">DUF5671 domain-containing protein</fullName>
    </recommendedName>
</protein>